<dbReference type="InterPro" id="IPR041211">
    <property type="entry name" value="RLIG1"/>
</dbReference>
<evidence type="ECO:0000256" key="5">
    <source>
        <dbReference type="ARBA" id="ARBA00022741"/>
    </source>
</evidence>
<protein>
    <recommendedName>
        <fullName evidence="9">RNA ligase 1</fullName>
        <ecNumber evidence="3">6.5.1.3</ecNumber>
    </recommendedName>
    <alternativeName>
        <fullName evidence="10">RNA ligase</fullName>
    </alternativeName>
</protein>
<keyword evidence="5" id="KW-0547">Nucleotide-binding</keyword>
<evidence type="ECO:0000256" key="10">
    <source>
        <dbReference type="ARBA" id="ARBA00035432"/>
    </source>
</evidence>
<evidence type="ECO:0000313" key="13">
    <source>
        <dbReference type="Proteomes" id="UP000735302"/>
    </source>
</evidence>
<keyword evidence="6" id="KW-0692">RNA repair</keyword>
<comment type="cofactor">
    <cofactor evidence="2">
        <name>Mg(2+)</name>
        <dbReference type="ChEBI" id="CHEBI:18420"/>
    </cofactor>
</comment>
<evidence type="ECO:0000256" key="3">
    <source>
        <dbReference type="ARBA" id="ARBA00012724"/>
    </source>
</evidence>
<name>A0AAV4E2X5_9GAST</name>
<dbReference type="GO" id="GO:0003972">
    <property type="term" value="F:RNA ligase (ATP) activity"/>
    <property type="evidence" value="ECO:0007669"/>
    <property type="project" value="UniProtKB-EC"/>
</dbReference>
<dbReference type="AlphaFoldDB" id="A0AAV4E2X5"/>
<evidence type="ECO:0000256" key="7">
    <source>
        <dbReference type="ARBA" id="ARBA00022840"/>
    </source>
</evidence>
<dbReference type="PANTHER" id="PTHR31219">
    <property type="entry name" value="CHROMOSOME 28 C12ORF29 HOMOLOG"/>
    <property type="match status" value="1"/>
</dbReference>
<evidence type="ECO:0000256" key="4">
    <source>
        <dbReference type="ARBA" id="ARBA00022598"/>
    </source>
</evidence>
<dbReference type="EMBL" id="BLXT01008617">
    <property type="protein sequence ID" value="GFO50564.1"/>
    <property type="molecule type" value="Genomic_DNA"/>
</dbReference>
<evidence type="ECO:0000256" key="2">
    <source>
        <dbReference type="ARBA" id="ARBA00001946"/>
    </source>
</evidence>
<keyword evidence="4" id="KW-0436">Ligase</keyword>
<accession>A0AAV4E2X5</accession>
<dbReference type="GO" id="GO:0005524">
    <property type="term" value="F:ATP binding"/>
    <property type="evidence" value="ECO:0007669"/>
    <property type="project" value="UniProtKB-KW"/>
</dbReference>
<sequence length="347" mass="38415">MNPVQQKISCVYIIGVSDEVSAKRKQQTYKVTATKDLHAQAQADGIATAKATEKMDGTCCLIDVFEGQPWLWARHDRKPNKAGEKRFAQYKKNRQKSEDSADSCFSWNFEKDFKEVPPNWVPASRLEMVNGFIMPDKLGHTPGWVPVEVKSRQHCWHLSAVSLEDGLALVLRESDGDKEELVLRSEPMSNLVGQTCELVGSNINGNPYGIGSKKNPLHFLVPHGSLAVTCPSPVDHDATVAWFSSGTVDAGVEGVVWHCSNGELYKLHRHHLNLQWPVVESRLCRRPVKVAVEIVSASGGEDNDDDDETAQQADVFTKLFSLNGQVFDSLQHLCTALFPPSQPAEGL</sequence>
<keyword evidence="13" id="KW-1185">Reference proteome</keyword>
<evidence type="ECO:0000256" key="1">
    <source>
        <dbReference type="ARBA" id="ARBA00001936"/>
    </source>
</evidence>
<dbReference type="GO" id="GO:0000302">
    <property type="term" value="P:response to reactive oxygen species"/>
    <property type="evidence" value="ECO:0007669"/>
    <property type="project" value="InterPro"/>
</dbReference>
<organism evidence="12 13">
    <name type="scientific">Plakobranchus ocellatus</name>
    <dbReference type="NCBI Taxonomy" id="259542"/>
    <lineage>
        <taxon>Eukaryota</taxon>
        <taxon>Metazoa</taxon>
        <taxon>Spiralia</taxon>
        <taxon>Lophotrochozoa</taxon>
        <taxon>Mollusca</taxon>
        <taxon>Gastropoda</taxon>
        <taxon>Heterobranchia</taxon>
        <taxon>Euthyneura</taxon>
        <taxon>Panpulmonata</taxon>
        <taxon>Sacoglossa</taxon>
        <taxon>Placobranchoidea</taxon>
        <taxon>Plakobranchidae</taxon>
        <taxon>Plakobranchus</taxon>
    </lineage>
</organism>
<evidence type="ECO:0000313" key="12">
    <source>
        <dbReference type="EMBL" id="GFO50564.1"/>
    </source>
</evidence>
<evidence type="ECO:0000256" key="11">
    <source>
        <dbReference type="ARBA" id="ARBA00045151"/>
    </source>
</evidence>
<dbReference type="PANTHER" id="PTHR31219:SF2">
    <property type="entry name" value="RNA LIGASE 1"/>
    <property type="match status" value="1"/>
</dbReference>
<comment type="catalytic activity">
    <reaction evidence="8">
        <text>ATP + (ribonucleotide)n-3'-hydroxyl + 5'-phospho-(ribonucleotide)m = (ribonucleotide)n+m + AMP + diphosphate.</text>
        <dbReference type="EC" id="6.5.1.3"/>
    </reaction>
</comment>
<reference evidence="12 13" key="1">
    <citation type="journal article" date="2021" name="Elife">
        <title>Chloroplast acquisition without the gene transfer in kleptoplastic sea slugs, Plakobranchus ocellatus.</title>
        <authorList>
            <person name="Maeda T."/>
            <person name="Takahashi S."/>
            <person name="Yoshida T."/>
            <person name="Shimamura S."/>
            <person name="Takaki Y."/>
            <person name="Nagai Y."/>
            <person name="Toyoda A."/>
            <person name="Suzuki Y."/>
            <person name="Arimoto A."/>
            <person name="Ishii H."/>
            <person name="Satoh N."/>
            <person name="Nishiyama T."/>
            <person name="Hasebe M."/>
            <person name="Maruyama T."/>
            <person name="Minagawa J."/>
            <person name="Obokata J."/>
            <person name="Shigenobu S."/>
        </authorList>
    </citation>
    <scope>NUCLEOTIDE SEQUENCE [LARGE SCALE GENOMIC DNA]</scope>
</reference>
<dbReference type="EC" id="6.5.1.3" evidence="3"/>
<comment type="caution">
    <text evidence="12">The sequence shown here is derived from an EMBL/GenBank/DDBJ whole genome shotgun (WGS) entry which is preliminary data.</text>
</comment>
<evidence type="ECO:0000256" key="9">
    <source>
        <dbReference type="ARBA" id="ARBA00035168"/>
    </source>
</evidence>
<comment type="cofactor">
    <cofactor evidence="1">
        <name>Mn(2+)</name>
        <dbReference type="ChEBI" id="CHEBI:29035"/>
    </cofactor>
</comment>
<keyword evidence="7" id="KW-0067">ATP-binding</keyword>
<gene>
    <name evidence="12" type="ORF">PoB_007706900</name>
</gene>
<dbReference type="Pfam" id="PF17720">
    <property type="entry name" value="RLIG1"/>
    <property type="match status" value="1"/>
</dbReference>
<dbReference type="Proteomes" id="UP000735302">
    <property type="component" value="Unassembled WGS sequence"/>
</dbReference>
<evidence type="ECO:0000256" key="8">
    <source>
        <dbReference type="ARBA" id="ARBA00034038"/>
    </source>
</evidence>
<proteinExistence type="predicted"/>
<comment type="function">
    <text evidence="11">Functions as an RNA ligase, in vitro. The ligation reaction entails three nucleotidyl transfer steps. In the first step, the RNA ligase reacts with ATP in the absence of nucleic acid to form a covalent ligase-AMP intermediate and release pyrophosphate. In step 2, the ligase-AMP binds to the nucleic acid and transfers the adenylate to the 5'-PO4 terminus to form an adenylylated intermediate. In step 3, the RNA ligase directs the attack of the 3'-OH on the 5'-phosphoanhydride linkage, resulting in a repaired 3'-5' phosphodiester and release of AMP. Exhibits selectivity for single-stranded RNA substrates and may not have nick-sealing activity on double-stranded DNA-RNA hybrids. May play a role in maintaining RNA integrity under stress conditions, for example in response to reactive oxygen species (ROS).</text>
</comment>
<evidence type="ECO:0000256" key="6">
    <source>
        <dbReference type="ARBA" id="ARBA00022800"/>
    </source>
</evidence>
<dbReference type="GO" id="GO:0042245">
    <property type="term" value="P:RNA repair"/>
    <property type="evidence" value="ECO:0007669"/>
    <property type="project" value="UniProtKB-KW"/>
</dbReference>